<accession>A0A183S7H2</accession>
<dbReference type="Proteomes" id="UP000275846">
    <property type="component" value="Unassembled WGS sequence"/>
</dbReference>
<feature type="region of interest" description="Disordered" evidence="1">
    <location>
        <begin position="68"/>
        <end position="90"/>
    </location>
</feature>
<dbReference type="WBParaSite" id="SSLN_0000017801-mRNA-1">
    <property type="protein sequence ID" value="SSLN_0000017801-mRNA-1"/>
    <property type="gene ID" value="SSLN_0000017801"/>
</dbReference>
<dbReference type="OrthoDB" id="6307997at2759"/>
<sequence length="90" mass="9842">MLESWFTGPQSINKCNHLRNPHSVFRLSLARTIGHSESAQANTFSNASAGKPDGRAIITTPSNNVIEISADNDPHAGHQTIDAPERSRHR</sequence>
<protein>
    <submittedName>
        <fullName evidence="2 4">Uncharacterized protein</fullName>
    </submittedName>
</protein>
<keyword evidence="3" id="KW-1185">Reference proteome</keyword>
<gene>
    <name evidence="2" type="ORF">SSLN_LOCUS170</name>
</gene>
<evidence type="ECO:0000256" key="1">
    <source>
        <dbReference type="SAM" id="MobiDB-lite"/>
    </source>
</evidence>
<evidence type="ECO:0000313" key="3">
    <source>
        <dbReference type="Proteomes" id="UP000275846"/>
    </source>
</evidence>
<proteinExistence type="predicted"/>
<organism evidence="4">
    <name type="scientific">Schistocephalus solidus</name>
    <name type="common">Tapeworm</name>
    <dbReference type="NCBI Taxonomy" id="70667"/>
    <lineage>
        <taxon>Eukaryota</taxon>
        <taxon>Metazoa</taxon>
        <taxon>Spiralia</taxon>
        <taxon>Lophotrochozoa</taxon>
        <taxon>Platyhelminthes</taxon>
        <taxon>Cestoda</taxon>
        <taxon>Eucestoda</taxon>
        <taxon>Diphyllobothriidea</taxon>
        <taxon>Diphyllobothriidae</taxon>
        <taxon>Schistocephalus</taxon>
    </lineage>
</organism>
<reference evidence="4" key="1">
    <citation type="submission" date="2016-06" db="UniProtKB">
        <authorList>
            <consortium name="WormBaseParasite"/>
        </authorList>
    </citation>
    <scope>IDENTIFICATION</scope>
</reference>
<dbReference type="AlphaFoldDB" id="A0A183S7H2"/>
<reference evidence="2 3" key="2">
    <citation type="submission" date="2018-11" db="EMBL/GenBank/DDBJ databases">
        <authorList>
            <consortium name="Pathogen Informatics"/>
        </authorList>
    </citation>
    <scope>NUCLEOTIDE SEQUENCE [LARGE SCALE GENOMIC DNA]</scope>
    <source>
        <strain evidence="2 3">NST_G2</strain>
    </source>
</reference>
<evidence type="ECO:0000313" key="4">
    <source>
        <dbReference type="WBParaSite" id="SSLN_0000017801-mRNA-1"/>
    </source>
</evidence>
<name>A0A183S7H2_SCHSO</name>
<dbReference type="EMBL" id="UYSU01000091">
    <property type="protein sequence ID" value="VDL85173.1"/>
    <property type="molecule type" value="Genomic_DNA"/>
</dbReference>
<evidence type="ECO:0000313" key="2">
    <source>
        <dbReference type="EMBL" id="VDL85173.1"/>
    </source>
</evidence>